<organism evidence="1 2">
    <name type="scientific">Deinococcus soli</name>
    <name type="common">ex Cha et al. 2016</name>
    <dbReference type="NCBI Taxonomy" id="1309411"/>
    <lineage>
        <taxon>Bacteria</taxon>
        <taxon>Thermotogati</taxon>
        <taxon>Deinococcota</taxon>
        <taxon>Deinococci</taxon>
        <taxon>Deinococcales</taxon>
        <taxon>Deinococcaceae</taxon>
        <taxon>Deinococcus</taxon>
    </lineage>
</organism>
<protein>
    <submittedName>
        <fullName evidence="1">Uncharacterized protein</fullName>
    </submittedName>
</protein>
<name>A0AAE4BJW1_9DEIO</name>
<comment type="caution">
    <text evidence="1">The sequence shown here is derived from an EMBL/GenBank/DDBJ whole genome shotgun (WGS) entry which is preliminary data.</text>
</comment>
<dbReference type="AlphaFoldDB" id="A0AAE4BJW1"/>
<sequence>MDAVTHSGEAELPAAVRYAEPPVLLSPRFFMFKRASLIPALTLLLLACSAPTPPAHPVASGGQVYALDIRVGGPQGAQATLQSLSPPQLTAQRLEGAPGDVQLGAQAISTVTFISRRGTQDVRHVNTTFLVTNPTGVPITNLVLLPVALNDTDGDPGNNAMAPTIAGTPFRRLQLFSGQDASAQAPQLSATRAQDVDLQTGVARPHPQGTPFLTGLDLRGVQVTPPAGLSVATQSGGWVLTGTLAPGASVPVTFAVDFPVDRQRPDTQVYSFSLLFTSAQDATGSEVGGPTDPARVVGTLHHPTLGQGARVEEQYLDVTLTAPAYWTAQSVPLAADGQVNVTLSTPPTGALSSLFECQAFVGERSQPDALGTEANLQVVSAQGDPLGRAVSASLEPRGLTRLYVDRDIRVQGRCEDTSLGMTLTYLDQLDLKRGWNLIQRQSSSTDTQTTIQRTSVPAGTWSRLSFQPGAAWVNVASPAWGSDLLLRTGQPTAVPVDLRQGGAISGTVTLSVDVPGVTVSPATLTLPSLSGQGLGAQAFQTTLNFQADATVPAGDSPMTLTFRKDGQVVGRAAFSLTVSL</sequence>
<dbReference type="Proteomes" id="UP001185331">
    <property type="component" value="Unassembled WGS sequence"/>
</dbReference>
<evidence type="ECO:0000313" key="2">
    <source>
        <dbReference type="Proteomes" id="UP001185331"/>
    </source>
</evidence>
<proteinExistence type="predicted"/>
<evidence type="ECO:0000313" key="1">
    <source>
        <dbReference type="EMBL" id="MDR6217023.1"/>
    </source>
</evidence>
<reference evidence="1" key="1">
    <citation type="submission" date="2023-07" db="EMBL/GenBank/DDBJ databases">
        <title>Sorghum-associated microbial communities from plants grown in Nebraska, USA.</title>
        <authorList>
            <person name="Schachtman D."/>
        </authorList>
    </citation>
    <scope>NUCLEOTIDE SEQUENCE</scope>
    <source>
        <strain evidence="1">BE330</strain>
    </source>
</reference>
<accession>A0AAE4BJW1</accession>
<dbReference type="EMBL" id="JAVDQK010000001">
    <property type="protein sequence ID" value="MDR6217023.1"/>
    <property type="molecule type" value="Genomic_DNA"/>
</dbReference>
<gene>
    <name evidence="1" type="ORF">J2Y00_000572</name>
</gene>